<organism evidence="2 3">
    <name type="scientific">Rubinisphaera italica</name>
    <dbReference type="NCBI Taxonomy" id="2527969"/>
    <lineage>
        <taxon>Bacteria</taxon>
        <taxon>Pseudomonadati</taxon>
        <taxon>Planctomycetota</taxon>
        <taxon>Planctomycetia</taxon>
        <taxon>Planctomycetales</taxon>
        <taxon>Planctomycetaceae</taxon>
        <taxon>Rubinisphaera</taxon>
    </lineage>
</organism>
<accession>A0A5C5XMT5</accession>
<name>A0A5C5XMT5_9PLAN</name>
<feature type="domain" description="AB hydrolase-1" evidence="1">
    <location>
        <begin position="24"/>
        <end position="253"/>
    </location>
</feature>
<sequence length="262" mass="29351">MSDDRPISPSRVILFNGDPQRPTLVFLHGVYHGAWAFEKFRQSFNQAGYPVGLVDLRGHYGDNRLTPQSDVGYADFLEDAHQALNQIEGEKVVIGHSLGGLLAISLSSRADITKAVLIAVPLPRAVRSKQWRLLFEFPLRTTRYLLTGNAAALYHLTRFTDRYFFSKYTPTVIKAEANCRIQTQDEPARLFRDVTTLELPKPRRIPTLILVGEHDPTVTVEVGRELQEMTGGEVLVISRSGHDIMLDAGAEIASDAILKWLQ</sequence>
<dbReference type="Proteomes" id="UP000316095">
    <property type="component" value="Unassembled WGS sequence"/>
</dbReference>
<reference evidence="2 3" key="1">
    <citation type="submission" date="2019-02" db="EMBL/GenBank/DDBJ databases">
        <title>Deep-cultivation of Planctomycetes and their phenomic and genomic characterization uncovers novel biology.</title>
        <authorList>
            <person name="Wiegand S."/>
            <person name="Jogler M."/>
            <person name="Boedeker C."/>
            <person name="Pinto D."/>
            <person name="Vollmers J."/>
            <person name="Rivas-Marin E."/>
            <person name="Kohn T."/>
            <person name="Peeters S.H."/>
            <person name="Heuer A."/>
            <person name="Rast P."/>
            <person name="Oberbeckmann S."/>
            <person name="Bunk B."/>
            <person name="Jeske O."/>
            <person name="Meyerdierks A."/>
            <person name="Storesund J.E."/>
            <person name="Kallscheuer N."/>
            <person name="Luecker S."/>
            <person name="Lage O.M."/>
            <person name="Pohl T."/>
            <person name="Merkel B.J."/>
            <person name="Hornburger P."/>
            <person name="Mueller R.-W."/>
            <person name="Bruemmer F."/>
            <person name="Labrenz M."/>
            <person name="Spormann A.M."/>
            <person name="Op Den Camp H."/>
            <person name="Overmann J."/>
            <person name="Amann R."/>
            <person name="Jetten M.S.M."/>
            <person name="Mascher T."/>
            <person name="Medema M.H."/>
            <person name="Devos D.P."/>
            <person name="Kaster A.-K."/>
            <person name="Ovreas L."/>
            <person name="Rohde M."/>
            <person name="Galperin M.Y."/>
            <person name="Jogler C."/>
        </authorList>
    </citation>
    <scope>NUCLEOTIDE SEQUENCE [LARGE SCALE GENOMIC DNA]</scope>
    <source>
        <strain evidence="2 3">Pan54</strain>
    </source>
</reference>
<dbReference type="RefSeq" id="WP_146505770.1">
    <property type="nucleotide sequence ID" value="NZ_SJPG01000001.1"/>
</dbReference>
<dbReference type="SUPFAM" id="SSF53474">
    <property type="entry name" value="alpha/beta-Hydrolases"/>
    <property type="match status" value="1"/>
</dbReference>
<dbReference type="Gene3D" id="3.40.50.1820">
    <property type="entry name" value="alpha/beta hydrolase"/>
    <property type="match status" value="1"/>
</dbReference>
<dbReference type="InterPro" id="IPR000073">
    <property type="entry name" value="AB_hydrolase_1"/>
</dbReference>
<dbReference type="EMBL" id="SJPG01000001">
    <property type="protein sequence ID" value="TWT64018.1"/>
    <property type="molecule type" value="Genomic_DNA"/>
</dbReference>
<dbReference type="PANTHER" id="PTHR43194:SF2">
    <property type="entry name" value="PEROXISOMAL MEMBRANE PROTEIN LPX1"/>
    <property type="match status" value="1"/>
</dbReference>
<gene>
    <name evidence="2" type="ORF">Pan54_47780</name>
</gene>
<dbReference type="InterPro" id="IPR029058">
    <property type="entry name" value="AB_hydrolase_fold"/>
</dbReference>
<keyword evidence="3" id="KW-1185">Reference proteome</keyword>
<dbReference type="PANTHER" id="PTHR43194">
    <property type="entry name" value="HYDROLASE ALPHA/BETA FOLD FAMILY"/>
    <property type="match status" value="1"/>
</dbReference>
<dbReference type="OrthoDB" id="9806902at2"/>
<evidence type="ECO:0000313" key="2">
    <source>
        <dbReference type="EMBL" id="TWT64018.1"/>
    </source>
</evidence>
<comment type="caution">
    <text evidence="2">The sequence shown here is derived from an EMBL/GenBank/DDBJ whole genome shotgun (WGS) entry which is preliminary data.</text>
</comment>
<proteinExistence type="predicted"/>
<dbReference type="AlphaFoldDB" id="A0A5C5XMT5"/>
<evidence type="ECO:0000259" key="1">
    <source>
        <dbReference type="Pfam" id="PF12697"/>
    </source>
</evidence>
<dbReference type="Pfam" id="PF12697">
    <property type="entry name" value="Abhydrolase_6"/>
    <property type="match status" value="1"/>
</dbReference>
<dbReference type="InterPro" id="IPR050228">
    <property type="entry name" value="Carboxylesterase_BioH"/>
</dbReference>
<evidence type="ECO:0000313" key="3">
    <source>
        <dbReference type="Proteomes" id="UP000316095"/>
    </source>
</evidence>
<protein>
    <submittedName>
        <fullName evidence="2">2-succinyl-6-hydroxy-2, 4-cyclohexadiene-1-carboxylate synthase</fullName>
    </submittedName>
</protein>